<dbReference type="Proteomes" id="UP001166402">
    <property type="component" value="Unassembled WGS sequence"/>
</dbReference>
<dbReference type="PROSITE" id="PS51379">
    <property type="entry name" value="4FE4S_FER_2"/>
    <property type="match status" value="2"/>
</dbReference>
<keyword evidence="7 8" id="KW-0411">Iron-sulfur</keyword>
<dbReference type="HAMAP" id="MF_00461">
    <property type="entry name" value="RsxC_RnfC"/>
    <property type="match status" value="1"/>
</dbReference>
<dbReference type="RefSeq" id="WP_209452600.1">
    <property type="nucleotide sequence ID" value="NZ_JAGGLT010000001.1"/>
</dbReference>
<dbReference type="InterPro" id="IPR026902">
    <property type="entry name" value="RnfC_N"/>
</dbReference>
<comment type="subcellular location">
    <subcellularLocation>
        <location evidence="8">Cell membrane</location>
        <topology evidence="8">Peripheral membrane protein</topology>
    </subcellularLocation>
</comment>
<gene>
    <name evidence="8" type="primary">rnfC</name>
    <name evidence="10" type="ORF">J2Z80_000093</name>
</gene>
<keyword evidence="8" id="KW-1003">Cell membrane</keyword>
<evidence type="ECO:0000256" key="1">
    <source>
        <dbReference type="ARBA" id="ARBA00022448"/>
    </source>
</evidence>
<keyword evidence="11" id="KW-1185">Reference proteome</keyword>
<comment type="function">
    <text evidence="8">Part of a membrane-bound complex that couples electron transfer with translocation of ions across the membrane.</text>
</comment>
<dbReference type="PROSITE" id="PS00198">
    <property type="entry name" value="4FE4S_FER_1"/>
    <property type="match status" value="1"/>
</dbReference>
<feature type="binding site" evidence="8">
    <location>
        <position position="372"/>
    </location>
    <ligand>
        <name>[4Fe-4S] cluster</name>
        <dbReference type="ChEBI" id="CHEBI:49883"/>
        <label>1</label>
    </ligand>
</feature>
<protein>
    <recommendedName>
        <fullName evidence="8">Ion-translocating oxidoreductase complex subunit C</fullName>
        <ecNumber evidence="8">7.-.-.-</ecNumber>
    </recommendedName>
    <alternativeName>
        <fullName evidence="8">Rnf electron transport complex subunit C</fullName>
    </alternativeName>
</protein>
<evidence type="ECO:0000256" key="6">
    <source>
        <dbReference type="ARBA" id="ARBA00023004"/>
    </source>
</evidence>
<name>A0ABS4NAF4_9THEO</name>
<evidence type="ECO:0000256" key="4">
    <source>
        <dbReference type="ARBA" id="ARBA00022737"/>
    </source>
</evidence>
<evidence type="ECO:0000256" key="2">
    <source>
        <dbReference type="ARBA" id="ARBA00022485"/>
    </source>
</evidence>
<feature type="binding site" evidence="8">
    <location>
        <position position="369"/>
    </location>
    <ligand>
        <name>[4Fe-4S] cluster</name>
        <dbReference type="ChEBI" id="CHEBI:49883"/>
        <label>1</label>
    </ligand>
</feature>
<dbReference type="NCBIfam" id="NF003454">
    <property type="entry name" value="PRK05035.1"/>
    <property type="match status" value="1"/>
</dbReference>
<keyword evidence="2 8" id="KW-0004">4Fe-4S</keyword>
<feature type="binding site" evidence="8">
    <location>
        <position position="375"/>
    </location>
    <ligand>
        <name>[4Fe-4S] cluster</name>
        <dbReference type="ChEBI" id="CHEBI:49883"/>
        <label>1</label>
    </ligand>
</feature>
<keyword evidence="3 8" id="KW-0479">Metal-binding</keyword>
<dbReference type="EC" id="7.-.-.-" evidence="8"/>
<dbReference type="SUPFAM" id="SSF46548">
    <property type="entry name" value="alpha-helical ferredoxin"/>
    <property type="match status" value="1"/>
</dbReference>
<evidence type="ECO:0000256" key="5">
    <source>
        <dbReference type="ARBA" id="ARBA00022982"/>
    </source>
</evidence>
<dbReference type="InterPro" id="IPR037225">
    <property type="entry name" value="Nuo51_FMN-bd_sf"/>
</dbReference>
<comment type="subunit">
    <text evidence="8">The complex is composed of six subunits: RnfA, RnfB, RnfC, RnfD, RnfE and RnfG.</text>
</comment>
<proteinExistence type="inferred from homology"/>
<accession>A0ABS4NAF4</accession>
<evidence type="ECO:0000256" key="3">
    <source>
        <dbReference type="ARBA" id="ARBA00022723"/>
    </source>
</evidence>
<dbReference type="Pfam" id="PF13375">
    <property type="entry name" value="RnfC_N"/>
    <property type="match status" value="1"/>
</dbReference>
<reference evidence="10" key="1">
    <citation type="submission" date="2021-03" db="EMBL/GenBank/DDBJ databases">
        <title>Genomic Encyclopedia of Type Strains, Phase IV (KMG-IV): sequencing the most valuable type-strain genomes for metagenomic binning, comparative biology and taxonomic classification.</title>
        <authorList>
            <person name="Goeker M."/>
        </authorList>
    </citation>
    <scope>NUCLEOTIDE SEQUENCE</scope>
    <source>
        <strain evidence="10">DSM 101588</strain>
    </source>
</reference>
<dbReference type="Gene3D" id="3.30.70.20">
    <property type="match status" value="1"/>
</dbReference>
<comment type="caution">
    <text evidence="10">The sequence shown here is derived from an EMBL/GenBank/DDBJ whole genome shotgun (WGS) entry which is preliminary data.</text>
</comment>
<keyword evidence="1 8" id="KW-0813">Transport</keyword>
<feature type="domain" description="4Fe-4S ferredoxin-type" evidence="9">
    <location>
        <begin position="399"/>
        <end position="428"/>
    </location>
</feature>
<feature type="binding site" evidence="8">
    <location>
        <position position="379"/>
    </location>
    <ligand>
        <name>[4Fe-4S] cluster</name>
        <dbReference type="ChEBI" id="CHEBI:49883"/>
        <label>2</label>
    </ligand>
</feature>
<evidence type="ECO:0000259" key="9">
    <source>
        <dbReference type="PROSITE" id="PS51379"/>
    </source>
</evidence>
<feature type="binding site" evidence="8">
    <location>
        <position position="411"/>
    </location>
    <ligand>
        <name>[4Fe-4S] cluster</name>
        <dbReference type="ChEBI" id="CHEBI:49883"/>
        <label>2</label>
    </ligand>
</feature>
<dbReference type="InterPro" id="IPR019554">
    <property type="entry name" value="Soluble_ligand-bd"/>
</dbReference>
<feature type="binding site" evidence="8">
    <location>
        <position position="418"/>
    </location>
    <ligand>
        <name>[4Fe-4S] cluster</name>
        <dbReference type="ChEBI" id="CHEBI:49883"/>
        <label>1</label>
    </ligand>
</feature>
<keyword evidence="8" id="KW-0472">Membrane</keyword>
<dbReference type="EMBL" id="JAGGLT010000001">
    <property type="protein sequence ID" value="MBP2070595.1"/>
    <property type="molecule type" value="Genomic_DNA"/>
</dbReference>
<comment type="similarity">
    <text evidence="8">Belongs to the 4Fe4S bacterial-type ferredoxin family. RnfC subfamily.</text>
</comment>
<dbReference type="Pfam" id="PF01512">
    <property type="entry name" value="Complex1_51K"/>
    <property type="match status" value="1"/>
</dbReference>
<dbReference type="Gene3D" id="3.10.20.600">
    <property type="match status" value="1"/>
</dbReference>
<feature type="binding site" evidence="8">
    <location>
        <position position="408"/>
    </location>
    <ligand>
        <name>[4Fe-4S] cluster</name>
        <dbReference type="ChEBI" id="CHEBI:49883"/>
        <label>2</label>
    </ligand>
</feature>
<keyword evidence="5 8" id="KW-0249">Electron transport</keyword>
<feature type="binding site" evidence="8">
    <location>
        <position position="414"/>
    </location>
    <ligand>
        <name>[4Fe-4S] cluster</name>
        <dbReference type="ChEBI" id="CHEBI:49883"/>
        <label>2</label>
    </ligand>
</feature>
<comment type="cofactor">
    <cofactor evidence="8">
        <name>[4Fe-4S] cluster</name>
        <dbReference type="ChEBI" id="CHEBI:49883"/>
    </cofactor>
    <text evidence="8">Binds 2 [4Fe-4S] clusters per subunit.</text>
</comment>
<dbReference type="NCBIfam" id="TIGR01945">
    <property type="entry name" value="rnfC"/>
    <property type="match status" value="1"/>
</dbReference>
<evidence type="ECO:0000313" key="10">
    <source>
        <dbReference type="EMBL" id="MBP2070595.1"/>
    </source>
</evidence>
<dbReference type="InterPro" id="IPR011538">
    <property type="entry name" value="Nuo51_FMN-bd"/>
</dbReference>
<dbReference type="PANTHER" id="PTHR43034">
    <property type="entry name" value="ION-TRANSLOCATING OXIDOREDUCTASE COMPLEX SUBUNIT C"/>
    <property type="match status" value="1"/>
</dbReference>
<dbReference type="SUPFAM" id="SSF142019">
    <property type="entry name" value="Nqo1 FMN-binding domain-like"/>
    <property type="match status" value="1"/>
</dbReference>
<keyword evidence="6 8" id="KW-0408">Iron</keyword>
<organism evidence="10 11">
    <name type="scientific">Thermoanaerobacterium butyriciformans</name>
    <dbReference type="NCBI Taxonomy" id="1702242"/>
    <lineage>
        <taxon>Bacteria</taxon>
        <taxon>Bacillati</taxon>
        <taxon>Bacillota</taxon>
        <taxon>Clostridia</taxon>
        <taxon>Thermoanaerobacterales</taxon>
        <taxon>Thermoanaerobacteraceae</taxon>
        <taxon>Thermoanaerobacterium</taxon>
    </lineage>
</organism>
<evidence type="ECO:0000256" key="7">
    <source>
        <dbReference type="ARBA" id="ARBA00023014"/>
    </source>
</evidence>
<dbReference type="Gene3D" id="3.40.50.11540">
    <property type="entry name" value="NADH-ubiquinone oxidoreductase 51kDa subunit"/>
    <property type="match status" value="1"/>
</dbReference>
<sequence>MKTREYTFFGGIHPRSYKELSNKYPIEEYLPKSQVIIPLQQHIGAPCTPLVKVNDYVKVGQKIGEANGFVSAPVHSSVSGKVVAIEDRPSSSGKLVKSIVIESDGEFNYDDNIKPNEDINNLKPEEIRYIVREAGIVGMGGATFPTMVKLNPPSDKKIDIVILNGAECEPYLTADHRLMLEKPVDIVHGLLAIMKALGASKGYVGIEDNKQDAIKEIRKACKEYEGVEVAVLKTKYPQGSEKHIIKAITGREVPSGKIPAEIGVVVDNVGTAFAIAEAIKYGKPLIERVVTVTGEGIMTPKNLRVKIGTPFRELIEYCGGFKGTPGKVISGGPMMGIAQYSIDVPVIKGTSGILVLPEDMIALKNPKPCIKCARCVDACPMNLLPLFISAYSLKNDFDKCKEYHAVDCIECGSCSYVCPSKRPLVESIRLAKGEILRKGRK</sequence>
<evidence type="ECO:0000256" key="8">
    <source>
        <dbReference type="HAMAP-Rule" id="MF_00461"/>
    </source>
</evidence>
<dbReference type="InterPro" id="IPR017896">
    <property type="entry name" value="4Fe4S_Fe-S-bd"/>
</dbReference>
<dbReference type="InterPro" id="IPR010208">
    <property type="entry name" value="Ion_transpt_RnfC/RsxC"/>
</dbReference>
<keyword evidence="4 8" id="KW-0677">Repeat</keyword>
<keyword evidence="8" id="KW-1278">Translocase</keyword>
<evidence type="ECO:0000313" key="11">
    <source>
        <dbReference type="Proteomes" id="UP001166402"/>
    </source>
</evidence>
<dbReference type="Pfam" id="PF10531">
    <property type="entry name" value="SLBB"/>
    <property type="match status" value="1"/>
</dbReference>
<dbReference type="Pfam" id="PF13237">
    <property type="entry name" value="Fer4_10"/>
    <property type="match status" value="1"/>
</dbReference>
<dbReference type="PANTHER" id="PTHR43034:SF2">
    <property type="entry name" value="ION-TRANSLOCATING OXIDOREDUCTASE COMPLEX SUBUNIT C"/>
    <property type="match status" value="1"/>
</dbReference>
<dbReference type="InterPro" id="IPR017900">
    <property type="entry name" value="4Fe4S_Fe_S_CS"/>
</dbReference>
<feature type="domain" description="4Fe-4S ferredoxin-type" evidence="9">
    <location>
        <begin position="360"/>
        <end position="389"/>
    </location>
</feature>